<keyword evidence="1" id="KW-0472">Membrane</keyword>
<keyword evidence="3" id="KW-1185">Reference proteome</keyword>
<evidence type="ECO:0000313" key="2">
    <source>
        <dbReference type="EMBL" id="MFC7082368.1"/>
    </source>
</evidence>
<reference evidence="2 3" key="1">
    <citation type="journal article" date="2019" name="Int. J. Syst. Evol. Microbiol.">
        <title>The Global Catalogue of Microorganisms (GCM) 10K type strain sequencing project: providing services to taxonomists for standard genome sequencing and annotation.</title>
        <authorList>
            <consortium name="The Broad Institute Genomics Platform"/>
            <consortium name="The Broad Institute Genome Sequencing Center for Infectious Disease"/>
            <person name="Wu L."/>
            <person name="Ma J."/>
        </authorList>
    </citation>
    <scope>NUCLEOTIDE SEQUENCE [LARGE SCALE GENOMIC DNA]</scope>
    <source>
        <strain evidence="2 3">DT72</strain>
    </source>
</reference>
<protein>
    <submittedName>
        <fullName evidence="2">Uncharacterized protein</fullName>
    </submittedName>
</protein>
<organism evidence="2 3">
    <name type="scientific">Halorussus caseinilyticus</name>
    <dbReference type="NCBI Taxonomy" id="3034025"/>
    <lineage>
        <taxon>Archaea</taxon>
        <taxon>Methanobacteriati</taxon>
        <taxon>Methanobacteriota</taxon>
        <taxon>Stenosarchaea group</taxon>
        <taxon>Halobacteria</taxon>
        <taxon>Halobacteriales</taxon>
        <taxon>Haladaptataceae</taxon>
        <taxon>Halorussus</taxon>
    </lineage>
</organism>
<dbReference type="Proteomes" id="UP001596407">
    <property type="component" value="Unassembled WGS sequence"/>
</dbReference>
<proteinExistence type="predicted"/>
<dbReference type="GeneID" id="79304208"/>
<comment type="caution">
    <text evidence="2">The sequence shown here is derived from an EMBL/GenBank/DDBJ whole genome shotgun (WGS) entry which is preliminary data.</text>
</comment>
<accession>A0ABD5WQA9</accession>
<sequence length="44" mass="4855">MTATTSERDDSLTDSRFAQFLRLLKLVLTVLTLAVSLWKATGLA</sequence>
<name>A0ABD5WQA9_9EURY</name>
<feature type="transmembrane region" description="Helical" evidence="1">
    <location>
        <begin position="20"/>
        <end position="38"/>
    </location>
</feature>
<evidence type="ECO:0000313" key="3">
    <source>
        <dbReference type="Proteomes" id="UP001596407"/>
    </source>
</evidence>
<keyword evidence="1" id="KW-0812">Transmembrane</keyword>
<dbReference type="EMBL" id="JBHSZH010000005">
    <property type="protein sequence ID" value="MFC7082368.1"/>
    <property type="molecule type" value="Genomic_DNA"/>
</dbReference>
<gene>
    <name evidence="2" type="ORF">ACFQJ6_22085</name>
</gene>
<dbReference type="RefSeq" id="WP_276279631.1">
    <property type="nucleotide sequence ID" value="NZ_CP119809.1"/>
</dbReference>
<dbReference type="AlphaFoldDB" id="A0ABD5WQA9"/>
<keyword evidence="1" id="KW-1133">Transmembrane helix</keyword>
<evidence type="ECO:0000256" key="1">
    <source>
        <dbReference type="SAM" id="Phobius"/>
    </source>
</evidence>